<protein>
    <submittedName>
        <fullName evidence="2">Uncharacterized protein</fullName>
    </submittedName>
</protein>
<dbReference type="EMBL" id="LR743589">
    <property type="protein sequence ID" value="CAA2616976.1"/>
    <property type="molecule type" value="Genomic_DNA"/>
</dbReference>
<evidence type="ECO:0000313" key="1">
    <source>
        <dbReference type="EMBL" id="CAA2616976.1"/>
    </source>
</evidence>
<dbReference type="AlphaFoldDB" id="A0A7I8K6I8"/>
<keyword evidence="3" id="KW-1185">Reference proteome</keyword>
<dbReference type="EMBL" id="LR746265">
    <property type="protein sequence ID" value="CAA7392340.1"/>
    <property type="molecule type" value="Genomic_DNA"/>
</dbReference>
<reference evidence="2" key="1">
    <citation type="submission" date="2020-02" db="EMBL/GenBank/DDBJ databases">
        <authorList>
            <person name="Scholz U."/>
            <person name="Mascher M."/>
            <person name="Fiebig A."/>
        </authorList>
    </citation>
    <scope>NUCLEOTIDE SEQUENCE</scope>
</reference>
<name>A0A7I8K6I8_SPIIN</name>
<evidence type="ECO:0000313" key="2">
    <source>
        <dbReference type="EMBL" id="CAA7392340.1"/>
    </source>
</evidence>
<dbReference type="Proteomes" id="UP000663760">
    <property type="component" value="Chromosome 2"/>
</dbReference>
<proteinExistence type="predicted"/>
<gene>
    <name evidence="1" type="ORF">SI7747_02003187</name>
    <name evidence="2" type="ORF">SI8410_02003476</name>
</gene>
<sequence length="96" mass="10879">MKSTMINPSIKLLVIALEGQEVSSRRLIDMNLLDEGLEATVVRLEDLHNTTNVRPVGVHSLHSQPQEMSRSDVRQWLDNIGLDALKYPCDDNRVEL</sequence>
<evidence type="ECO:0000313" key="3">
    <source>
        <dbReference type="Proteomes" id="UP000663760"/>
    </source>
</evidence>
<accession>A0A7I8K6I8</accession>
<organism evidence="2 3">
    <name type="scientific">Spirodela intermedia</name>
    <name type="common">Intermediate duckweed</name>
    <dbReference type="NCBI Taxonomy" id="51605"/>
    <lineage>
        <taxon>Eukaryota</taxon>
        <taxon>Viridiplantae</taxon>
        <taxon>Streptophyta</taxon>
        <taxon>Embryophyta</taxon>
        <taxon>Tracheophyta</taxon>
        <taxon>Spermatophyta</taxon>
        <taxon>Magnoliopsida</taxon>
        <taxon>Liliopsida</taxon>
        <taxon>Araceae</taxon>
        <taxon>Lemnoideae</taxon>
        <taxon>Spirodela</taxon>
    </lineage>
</organism>